<reference evidence="2" key="1">
    <citation type="submission" date="2012-11" db="EMBL/GenBank/DDBJ databases">
        <authorList>
            <person name="Lucero-Rivera Y.E."/>
            <person name="Tovar-Ramirez D."/>
        </authorList>
    </citation>
    <scope>NUCLEOTIDE SEQUENCE</scope>
    <source>
        <tissue evidence="2">Salivary gland</tissue>
    </source>
</reference>
<feature type="compositionally biased region" description="Low complexity" evidence="1">
    <location>
        <begin position="140"/>
        <end position="172"/>
    </location>
</feature>
<reference evidence="2" key="2">
    <citation type="journal article" date="2015" name="J. Proteomics">
        <title>Sexual differences in the sialomes of the zebra tick, Rhipicephalus pulchellus.</title>
        <authorList>
            <person name="Tan A.W."/>
            <person name="Francischetti I.M."/>
            <person name="Slovak M."/>
            <person name="Kini R.M."/>
            <person name="Ribeiro J.M."/>
        </authorList>
    </citation>
    <scope>NUCLEOTIDE SEQUENCE</scope>
    <source>
        <tissue evidence="2">Salivary gland</tissue>
    </source>
</reference>
<feature type="compositionally biased region" description="Basic residues" evidence="1">
    <location>
        <begin position="111"/>
        <end position="123"/>
    </location>
</feature>
<evidence type="ECO:0000313" key="2">
    <source>
        <dbReference type="EMBL" id="JAA64604.1"/>
    </source>
</evidence>
<name>L7MMJ2_RHIPC</name>
<organism evidence="2">
    <name type="scientific">Rhipicephalus pulchellus</name>
    <name type="common">Yellow backed tick</name>
    <name type="synonym">Dermacentor pulchellus</name>
    <dbReference type="NCBI Taxonomy" id="72859"/>
    <lineage>
        <taxon>Eukaryota</taxon>
        <taxon>Metazoa</taxon>
        <taxon>Ecdysozoa</taxon>
        <taxon>Arthropoda</taxon>
        <taxon>Chelicerata</taxon>
        <taxon>Arachnida</taxon>
        <taxon>Acari</taxon>
        <taxon>Parasitiformes</taxon>
        <taxon>Ixodida</taxon>
        <taxon>Ixodoidea</taxon>
        <taxon>Ixodidae</taxon>
        <taxon>Rhipicephalinae</taxon>
        <taxon>Rhipicephalus</taxon>
        <taxon>Rhipicephalus</taxon>
    </lineage>
</organism>
<feature type="non-terminal residue" evidence="2">
    <location>
        <position position="259"/>
    </location>
</feature>
<feature type="compositionally biased region" description="Low complexity" evidence="1">
    <location>
        <begin position="18"/>
        <end position="27"/>
    </location>
</feature>
<dbReference type="EMBL" id="GACK01000430">
    <property type="protein sequence ID" value="JAA64604.1"/>
    <property type="molecule type" value="mRNA"/>
</dbReference>
<protein>
    <submittedName>
        <fullName evidence="2">Uncharacterized protein</fullName>
    </submittedName>
</protein>
<evidence type="ECO:0000256" key="1">
    <source>
        <dbReference type="SAM" id="MobiDB-lite"/>
    </source>
</evidence>
<accession>L7MMJ2</accession>
<feature type="region of interest" description="Disordered" evidence="1">
    <location>
        <begin position="71"/>
        <end position="179"/>
    </location>
</feature>
<feature type="region of interest" description="Disordered" evidence="1">
    <location>
        <begin position="1"/>
        <end position="52"/>
    </location>
</feature>
<sequence>MSTRARAQNARAKRQKPSAEVESAVASKARKSKTIEEKKKSPLPPRQKVSRTGCAIIDKLDSIKQALAVPIASEGAPKNSMVNARAPRQSGRTCTNKKERKPRKWNLALPRKLKQASSSKRKAGAPSEQVVPDILQPVLSPTSSDLSSLSSKPSKSSFSGTSNNAASSVSTSKTGNSIWRSISSCKSPEEYVAVIKNRLFPVEESGSGFPGYHPILATRPPYNGDKKSTAIASRRRRTKAATPARPTTEAASATVGVEL</sequence>
<proteinExistence type="evidence at transcript level"/>
<dbReference type="AlphaFoldDB" id="L7MMJ2"/>
<feature type="region of interest" description="Disordered" evidence="1">
    <location>
        <begin position="214"/>
        <end position="259"/>
    </location>
</feature>
<feature type="compositionally biased region" description="Low complexity" evidence="1">
    <location>
        <begin position="1"/>
        <end position="10"/>
    </location>
</feature>
<feature type="compositionally biased region" description="Low complexity" evidence="1">
    <location>
        <begin position="240"/>
        <end position="259"/>
    </location>
</feature>